<keyword evidence="1" id="KW-0732">Signal</keyword>
<name>H6L561_SAPGL</name>
<dbReference type="OrthoDB" id="9819542at2"/>
<evidence type="ECO:0000313" key="2">
    <source>
        <dbReference type="EMBL" id="AFC22933.1"/>
    </source>
</evidence>
<dbReference type="AlphaFoldDB" id="H6L561"/>
<dbReference type="KEGG" id="sgn:SGRA_0192"/>
<dbReference type="RefSeq" id="WP_014373183.1">
    <property type="nucleotide sequence ID" value="NC_016940.1"/>
</dbReference>
<keyword evidence="3" id="KW-1185">Reference proteome</keyword>
<organism evidence="2 3">
    <name type="scientific">Saprospira grandis (strain Lewin)</name>
    <dbReference type="NCBI Taxonomy" id="984262"/>
    <lineage>
        <taxon>Bacteria</taxon>
        <taxon>Pseudomonadati</taxon>
        <taxon>Bacteroidota</taxon>
        <taxon>Saprospiria</taxon>
        <taxon>Saprospirales</taxon>
        <taxon>Saprospiraceae</taxon>
        <taxon>Saprospira</taxon>
    </lineage>
</organism>
<dbReference type="InterPro" id="IPR011250">
    <property type="entry name" value="OMP/PagP_B-barrel"/>
</dbReference>
<evidence type="ECO:0000313" key="3">
    <source>
        <dbReference type="Proteomes" id="UP000007519"/>
    </source>
</evidence>
<dbReference type="EMBL" id="CP002831">
    <property type="protein sequence ID" value="AFC22933.1"/>
    <property type="molecule type" value="Genomic_DNA"/>
</dbReference>
<feature type="chain" id="PRO_5003604648" description="Secreted protein" evidence="1">
    <location>
        <begin position="21"/>
        <end position="213"/>
    </location>
</feature>
<evidence type="ECO:0000256" key="1">
    <source>
        <dbReference type="SAM" id="SignalP"/>
    </source>
</evidence>
<gene>
    <name evidence="2" type="ordered locus">SGRA_0192</name>
</gene>
<accession>H6L561</accession>
<dbReference type="STRING" id="984262.SGRA_0192"/>
<feature type="signal peptide" evidence="1">
    <location>
        <begin position="1"/>
        <end position="20"/>
    </location>
</feature>
<dbReference type="Gene3D" id="2.40.160.20">
    <property type="match status" value="1"/>
</dbReference>
<dbReference type="HOGENOM" id="CLU_1293567_0_0_10"/>
<dbReference type="Proteomes" id="UP000007519">
    <property type="component" value="Chromosome"/>
</dbReference>
<reference evidence="2 3" key="1">
    <citation type="journal article" date="2012" name="Stand. Genomic Sci.">
        <title>Complete genome sequencing and analysis of Saprospira grandis str. Lewin, a predatory marine bacterium.</title>
        <authorList>
            <person name="Saw J.H."/>
            <person name="Yuryev A."/>
            <person name="Kanbe M."/>
            <person name="Hou S."/>
            <person name="Young A.G."/>
            <person name="Aizawa S."/>
            <person name="Alam M."/>
        </authorList>
    </citation>
    <scope>NUCLEOTIDE SEQUENCE [LARGE SCALE GENOMIC DNA]</scope>
    <source>
        <strain evidence="2 3">Lewin</strain>
    </source>
</reference>
<proteinExistence type="predicted"/>
<protein>
    <recommendedName>
        <fullName evidence="4">Secreted protein</fullName>
    </recommendedName>
</protein>
<dbReference type="SUPFAM" id="SSF56925">
    <property type="entry name" value="OMPA-like"/>
    <property type="match status" value="1"/>
</dbReference>
<evidence type="ECO:0008006" key="4">
    <source>
        <dbReference type="Google" id="ProtNLM"/>
    </source>
</evidence>
<sequence length="213" mass="23976">MVNRIFFALALLFLGQTTFAQYDQLEDYEKDAPFASTEGLLKLNLAFASGFMPNQIIYNHYLQGSLAYFPEKKVALRADFSMLLSSPSQASILKQNTGIYLGGFWHFVDKPIWDPYIGLQAGLHISQTTYEKPGFVYAQYGDFQVSPAIQFQTGVNFYISKYLHLSAGAQAIVAEQRGGKVPDDYSLTEFRAHLGLGLQFGLIDLEKKKNRVF</sequence>